<reference evidence="1 2" key="1">
    <citation type="journal article" date="2019" name="Sci. Rep.">
        <title>Orb-weaving spider Araneus ventricosus genome elucidates the spidroin gene catalogue.</title>
        <authorList>
            <person name="Kono N."/>
            <person name="Nakamura H."/>
            <person name="Ohtoshi R."/>
            <person name="Moran D.A.P."/>
            <person name="Shinohara A."/>
            <person name="Yoshida Y."/>
            <person name="Fujiwara M."/>
            <person name="Mori M."/>
            <person name="Tomita M."/>
            <person name="Arakawa K."/>
        </authorList>
    </citation>
    <scope>NUCLEOTIDE SEQUENCE [LARGE SCALE GENOMIC DNA]</scope>
</reference>
<dbReference type="AlphaFoldDB" id="A0A4Y2CV79"/>
<evidence type="ECO:0008006" key="3">
    <source>
        <dbReference type="Google" id="ProtNLM"/>
    </source>
</evidence>
<dbReference type="PANTHER" id="PTHR47326:SF1">
    <property type="entry name" value="HTH PSQ-TYPE DOMAIN-CONTAINING PROTEIN"/>
    <property type="match status" value="1"/>
</dbReference>
<dbReference type="PANTHER" id="PTHR47326">
    <property type="entry name" value="TRANSPOSABLE ELEMENT TC3 TRANSPOSASE-LIKE PROTEIN"/>
    <property type="match status" value="1"/>
</dbReference>
<accession>A0A4Y2CV79</accession>
<comment type="caution">
    <text evidence="1">The sequence shown here is derived from an EMBL/GenBank/DDBJ whole genome shotgun (WGS) entry which is preliminary data.</text>
</comment>
<keyword evidence="2" id="KW-1185">Reference proteome</keyword>
<sequence>MRRTTNHNLFAGLHWRLAETGSFQRFTMNWEPSVRTPNIEDNPLHQVQETPSLSTRSVAHAAGISSSSVWRILRENEMHLHHVQRVQTLQPGD</sequence>
<dbReference type="OrthoDB" id="6760518at2759"/>
<gene>
    <name evidence="1" type="ORF">AVEN_71458_1</name>
</gene>
<dbReference type="EMBL" id="BGPR01000250">
    <property type="protein sequence ID" value="GBM08019.1"/>
    <property type="molecule type" value="Genomic_DNA"/>
</dbReference>
<evidence type="ECO:0000313" key="1">
    <source>
        <dbReference type="EMBL" id="GBM08019.1"/>
    </source>
</evidence>
<organism evidence="1 2">
    <name type="scientific">Araneus ventricosus</name>
    <name type="common">Orbweaver spider</name>
    <name type="synonym">Epeira ventricosa</name>
    <dbReference type="NCBI Taxonomy" id="182803"/>
    <lineage>
        <taxon>Eukaryota</taxon>
        <taxon>Metazoa</taxon>
        <taxon>Ecdysozoa</taxon>
        <taxon>Arthropoda</taxon>
        <taxon>Chelicerata</taxon>
        <taxon>Arachnida</taxon>
        <taxon>Araneae</taxon>
        <taxon>Araneomorphae</taxon>
        <taxon>Entelegynae</taxon>
        <taxon>Araneoidea</taxon>
        <taxon>Araneidae</taxon>
        <taxon>Araneus</taxon>
    </lineage>
</organism>
<proteinExistence type="predicted"/>
<name>A0A4Y2CV79_ARAVE</name>
<evidence type="ECO:0000313" key="2">
    <source>
        <dbReference type="Proteomes" id="UP000499080"/>
    </source>
</evidence>
<dbReference type="Proteomes" id="UP000499080">
    <property type="component" value="Unassembled WGS sequence"/>
</dbReference>
<protein>
    <recommendedName>
        <fullName evidence="3">Transposase Tc1-like domain-containing protein</fullName>
    </recommendedName>
</protein>